<evidence type="ECO:0000256" key="6">
    <source>
        <dbReference type="ARBA" id="ARBA00023273"/>
    </source>
</evidence>
<organism evidence="7 8">
    <name type="scientific">Ooceraea biroi</name>
    <name type="common">Clonal raider ant</name>
    <name type="synonym">Cerapachys biroi</name>
    <dbReference type="NCBI Taxonomy" id="2015173"/>
    <lineage>
        <taxon>Eukaryota</taxon>
        <taxon>Metazoa</taxon>
        <taxon>Ecdysozoa</taxon>
        <taxon>Arthropoda</taxon>
        <taxon>Hexapoda</taxon>
        <taxon>Insecta</taxon>
        <taxon>Pterygota</taxon>
        <taxon>Neoptera</taxon>
        <taxon>Endopterygota</taxon>
        <taxon>Hymenoptera</taxon>
        <taxon>Apocrita</taxon>
        <taxon>Aculeata</taxon>
        <taxon>Formicoidea</taxon>
        <taxon>Formicidae</taxon>
        <taxon>Dorylinae</taxon>
        <taxon>Ooceraea</taxon>
    </lineage>
</organism>
<comment type="caution">
    <text evidence="7">The sequence shown here is derived from an EMBL/GenBank/DDBJ whole genome shotgun (WGS) entry which is preliminary data.</text>
</comment>
<sequence>MHLMGKGYFARSYRGEINHEKYISARYKHNMDWSNDKKMPESDDKQGRNETELLRETRFISGSGYEGTWNAIDKTGIGRYVTPHGVVLDGEYRNGMLHGHGSMYWPRGQIMDGTWKRGKMEQRRYTFADGLPYQEEGWNYCIFPERRFYNCIVNGLRPGGRVLRTNDQPTKIIPPFCYDTGSGIFDPRSNCVTSYRNCKKIIKIPTTAESTWIKRNCRKGWSEPTGDQAWLHEYWQSGAADFATLPPEDETENWWRR</sequence>
<dbReference type="PANTHER" id="PTHR46437:SF1">
    <property type="entry name" value="MORN REPEAT-CONTAINING PROTEIN 5"/>
    <property type="match status" value="1"/>
</dbReference>
<keyword evidence="4" id="KW-0282">Flagellum</keyword>
<dbReference type="Gene3D" id="2.20.110.10">
    <property type="entry name" value="Histone H3 K4-specific methyltransferase SET7/9 N-terminal domain"/>
    <property type="match status" value="1"/>
</dbReference>
<gene>
    <name evidence="7" type="ORF">DMN91_007678</name>
</gene>
<keyword evidence="6" id="KW-0966">Cell projection</keyword>
<evidence type="ECO:0000313" key="7">
    <source>
        <dbReference type="EMBL" id="RLU21062.1"/>
    </source>
</evidence>
<protein>
    <recommendedName>
        <fullName evidence="2">MORN repeat-containing protein 5</fullName>
    </recommendedName>
</protein>
<name>A0A3L8DLJ5_OOCBI</name>
<reference evidence="7 8" key="1">
    <citation type="journal article" date="2018" name="Genome Res.">
        <title>The genomic architecture and molecular evolution of ant odorant receptors.</title>
        <authorList>
            <person name="McKenzie S.K."/>
            <person name="Kronauer D.J.C."/>
        </authorList>
    </citation>
    <scope>NUCLEOTIDE SEQUENCE [LARGE SCALE GENOMIC DNA]</scope>
    <source>
        <strain evidence="7">Clonal line C1</strain>
    </source>
</reference>
<evidence type="ECO:0000256" key="3">
    <source>
        <dbReference type="ARBA" id="ARBA00022737"/>
    </source>
</evidence>
<keyword evidence="5" id="KW-0969">Cilium</keyword>
<comment type="subcellular location">
    <subcellularLocation>
        <location evidence="1">Cell projection</location>
        <location evidence="1">Cilium</location>
        <location evidence="1">Flagellum</location>
    </subcellularLocation>
</comment>
<dbReference type="InterPro" id="IPR042814">
    <property type="entry name" value="Morn5"/>
</dbReference>
<dbReference type="Pfam" id="PF02493">
    <property type="entry name" value="MORN"/>
    <property type="match status" value="2"/>
</dbReference>
<accession>A0A3L8DLJ5</accession>
<dbReference type="GO" id="GO:0031514">
    <property type="term" value="C:motile cilium"/>
    <property type="evidence" value="ECO:0007669"/>
    <property type="project" value="UniProtKB-SubCell"/>
</dbReference>
<dbReference type="AlphaFoldDB" id="A0A3L8DLJ5"/>
<dbReference type="EMBL" id="QOIP01000007">
    <property type="protein sequence ID" value="RLU21062.1"/>
    <property type="molecule type" value="Genomic_DNA"/>
</dbReference>
<dbReference type="OrthoDB" id="300500at2759"/>
<dbReference type="Proteomes" id="UP000279307">
    <property type="component" value="Chromosome 7"/>
</dbReference>
<evidence type="ECO:0000256" key="1">
    <source>
        <dbReference type="ARBA" id="ARBA00004230"/>
    </source>
</evidence>
<evidence type="ECO:0000256" key="2">
    <source>
        <dbReference type="ARBA" id="ARBA00016322"/>
    </source>
</evidence>
<dbReference type="PANTHER" id="PTHR46437">
    <property type="entry name" value="MORN REPEAT-CONTAINING PROTEIN 5"/>
    <property type="match status" value="1"/>
</dbReference>
<proteinExistence type="predicted"/>
<dbReference type="SUPFAM" id="SSF82185">
    <property type="entry name" value="Histone H3 K4-specific methyltransferase SET7/9 N-terminal domain"/>
    <property type="match status" value="1"/>
</dbReference>
<keyword evidence="3" id="KW-0677">Repeat</keyword>
<evidence type="ECO:0000256" key="4">
    <source>
        <dbReference type="ARBA" id="ARBA00022846"/>
    </source>
</evidence>
<evidence type="ECO:0000256" key="5">
    <source>
        <dbReference type="ARBA" id="ARBA00023069"/>
    </source>
</evidence>
<dbReference type="InterPro" id="IPR003409">
    <property type="entry name" value="MORN"/>
</dbReference>
<evidence type="ECO:0000313" key="8">
    <source>
        <dbReference type="Proteomes" id="UP000279307"/>
    </source>
</evidence>